<dbReference type="eggNOG" id="KOG0157">
    <property type="taxonomic scope" value="Eukaryota"/>
</dbReference>
<dbReference type="AlphaFoldDB" id="W1P526"/>
<sequence>MGWVLESVLSVSVAIVVSVAWRAFKILIWRPYKLTKHSAKQGIRGSTYNLYSGCLNEIKLFSNEARKRALYDLHNHNITPRVLTHYHKWVAHYGALSLSISSIVQALNLQLLLPLNSLRIYSSFVVLYELVGVSLWFPSMGTRFQVPSSKFQRCHSDGGCNTSNPLLS</sequence>
<reference evidence="3" key="1">
    <citation type="journal article" date="2013" name="Science">
        <title>The Amborella genome and the evolution of flowering plants.</title>
        <authorList>
            <consortium name="Amborella Genome Project"/>
        </authorList>
    </citation>
    <scope>NUCLEOTIDE SEQUENCE [LARGE SCALE GENOMIC DNA]</scope>
</reference>
<dbReference type="HOGENOM" id="CLU_1588677_0_0_1"/>
<dbReference type="Proteomes" id="UP000017836">
    <property type="component" value="Unassembled WGS sequence"/>
</dbReference>
<keyword evidence="1" id="KW-0472">Membrane</keyword>
<organism evidence="2 3">
    <name type="scientific">Amborella trichopoda</name>
    <dbReference type="NCBI Taxonomy" id="13333"/>
    <lineage>
        <taxon>Eukaryota</taxon>
        <taxon>Viridiplantae</taxon>
        <taxon>Streptophyta</taxon>
        <taxon>Embryophyta</taxon>
        <taxon>Tracheophyta</taxon>
        <taxon>Spermatophyta</taxon>
        <taxon>Magnoliopsida</taxon>
        <taxon>Amborellales</taxon>
        <taxon>Amborellaceae</taxon>
        <taxon>Amborella</taxon>
    </lineage>
</organism>
<proteinExistence type="predicted"/>
<keyword evidence="1" id="KW-0812">Transmembrane</keyword>
<evidence type="ECO:0000313" key="3">
    <source>
        <dbReference type="Proteomes" id="UP000017836"/>
    </source>
</evidence>
<accession>W1P526</accession>
<protein>
    <submittedName>
        <fullName evidence="2">Uncharacterized protein</fullName>
    </submittedName>
</protein>
<keyword evidence="3" id="KW-1185">Reference proteome</keyword>
<dbReference type="EMBL" id="KI394661">
    <property type="protein sequence ID" value="ERN02070.1"/>
    <property type="molecule type" value="Genomic_DNA"/>
</dbReference>
<feature type="transmembrane region" description="Helical" evidence="1">
    <location>
        <begin position="6"/>
        <end position="24"/>
    </location>
</feature>
<evidence type="ECO:0000313" key="2">
    <source>
        <dbReference type="EMBL" id="ERN02070.1"/>
    </source>
</evidence>
<keyword evidence="1" id="KW-1133">Transmembrane helix</keyword>
<name>W1P526_AMBTC</name>
<gene>
    <name evidence="2" type="ORF">AMTR_s00045p00143380</name>
</gene>
<dbReference type="Gramene" id="ERN02070">
    <property type="protein sequence ID" value="ERN02070"/>
    <property type="gene ID" value="AMTR_s00045p00143380"/>
</dbReference>
<evidence type="ECO:0000256" key="1">
    <source>
        <dbReference type="SAM" id="Phobius"/>
    </source>
</evidence>